<accession>A0A0K9P547</accession>
<proteinExistence type="inferred from homology"/>
<evidence type="ECO:0000256" key="3">
    <source>
        <dbReference type="PROSITE-ProRule" id="PRU00708"/>
    </source>
</evidence>
<gene>
    <name evidence="5" type="ORF">ZOSMA_37G00310</name>
</gene>
<evidence type="ECO:0000256" key="1">
    <source>
        <dbReference type="ARBA" id="ARBA00007626"/>
    </source>
</evidence>
<evidence type="ECO:0000256" key="2">
    <source>
        <dbReference type="ARBA" id="ARBA00022737"/>
    </source>
</evidence>
<feature type="repeat" description="PPR" evidence="3">
    <location>
        <begin position="175"/>
        <end position="209"/>
    </location>
</feature>
<dbReference type="InterPro" id="IPR044179">
    <property type="entry name" value="PPR5-like"/>
</dbReference>
<feature type="region of interest" description="Disordered" evidence="4">
    <location>
        <begin position="1"/>
        <end position="67"/>
    </location>
</feature>
<dbReference type="InterPro" id="IPR011990">
    <property type="entry name" value="TPR-like_helical_dom_sf"/>
</dbReference>
<dbReference type="OrthoDB" id="185373at2759"/>
<name>A0A0K9P547_ZOSMR</name>
<evidence type="ECO:0000313" key="5">
    <source>
        <dbReference type="EMBL" id="KMZ64151.1"/>
    </source>
</evidence>
<reference evidence="6" key="1">
    <citation type="journal article" date="2016" name="Nature">
        <title>The genome of the seagrass Zostera marina reveals angiosperm adaptation to the sea.</title>
        <authorList>
            <person name="Olsen J.L."/>
            <person name="Rouze P."/>
            <person name="Verhelst B."/>
            <person name="Lin Y.-C."/>
            <person name="Bayer T."/>
            <person name="Collen J."/>
            <person name="Dattolo E."/>
            <person name="De Paoli E."/>
            <person name="Dittami S."/>
            <person name="Maumus F."/>
            <person name="Michel G."/>
            <person name="Kersting A."/>
            <person name="Lauritano C."/>
            <person name="Lohaus R."/>
            <person name="Toepel M."/>
            <person name="Tonon T."/>
            <person name="Vanneste K."/>
            <person name="Amirebrahimi M."/>
            <person name="Brakel J."/>
            <person name="Bostroem C."/>
            <person name="Chovatia M."/>
            <person name="Grimwood J."/>
            <person name="Jenkins J.W."/>
            <person name="Jueterbock A."/>
            <person name="Mraz A."/>
            <person name="Stam W.T."/>
            <person name="Tice H."/>
            <person name="Bornberg-Bauer E."/>
            <person name="Green P.J."/>
            <person name="Pearson G.A."/>
            <person name="Procaccini G."/>
            <person name="Duarte C.M."/>
            <person name="Schmutz J."/>
            <person name="Reusch T.B.H."/>
            <person name="Van de Peer Y."/>
        </authorList>
    </citation>
    <scope>NUCLEOTIDE SEQUENCE [LARGE SCALE GENOMIC DNA]</scope>
    <source>
        <strain evidence="6">cv. Finnish</strain>
    </source>
</reference>
<dbReference type="Pfam" id="PF13041">
    <property type="entry name" value="PPR_2"/>
    <property type="match status" value="3"/>
</dbReference>
<feature type="compositionally biased region" description="Basic residues" evidence="4">
    <location>
        <begin position="32"/>
        <end position="46"/>
    </location>
</feature>
<dbReference type="EMBL" id="LFYR01001173">
    <property type="protein sequence ID" value="KMZ64151.1"/>
    <property type="molecule type" value="Genomic_DNA"/>
</dbReference>
<feature type="repeat" description="PPR" evidence="3">
    <location>
        <begin position="423"/>
        <end position="457"/>
    </location>
</feature>
<dbReference type="PROSITE" id="PS51375">
    <property type="entry name" value="PPR"/>
    <property type="match status" value="8"/>
</dbReference>
<comment type="similarity">
    <text evidence="1">Belongs to the PPR family. P subfamily.</text>
</comment>
<dbReference type="Proteomes" id="UP000036987">
    <property type="component" value="Unassembled WGS sequence"/>
</dbReference>
<feature type="repeat" description="PPR" evidence="3">
    <location>
        <begin position="247"/>
        <end position="281"/>
    </location>
</feature>
<dbReference type="Pfam" id="PF01535">
    <property type="entry name" value="PPR"/>
    <property type="match status" value="3"/>
</dbReference>
<dbReference type="PANTHER" id="PTHR47874:SF7">
    <property type="entry name" value="BNAA05G30910D PROTEIN"/>
    <property type="match status" value="1"/>
</dbReference>
<dbReference type="InterPro" id="IPR002885">
    <property type="entry name" value="PPR_rpt"/>
</dbReference>
<dbReference type="Gene3D" id="1.25.40.10">
    <property type="entry name" value="Tetratricopeptide repeat domain"/>
    <property type="match status" value="3"/>
</dbReference>
<evidence type="ECO:0000313" key="6">
    <source>
        <dbReference type="Proteomes" id="UP000036987"/>
    </source>
</evidence>
<organism evidence="5 6">
    <name type="scientific">Zostera marina</name>
    <name type="common">Eelgrass</name>
    <dbReference type="NCBI Taxonomy" id="29655"/>
    <lineage>
        <taxon>Eukaryota</taxon>
        <taxon>Viridiplantae</taxon>
        <taxon>Streptophyta</taxon>
        <taxon>Embryophyta</taxon>
        <taxon>Tracheophyta</taxon>
        <taxon>Spermatophyta</taxon>
        <taxon>Magnoliopsida</taxon>
        <taxon>Liliopsida</taxon>
        <taxon>Zosteraceae</taxon>
        <taxon>Zostera</taxon>
    </lineage>
</organism>
<sequence>MAVTNVFTPTFSSLGQNQRYSPKRVAISPSRTRWRAPKKSPPKRRQQTQSPNRQQTKRSVEMKKEKKVWKEGEYPGDNKIITPRRTLVKNVKKRIDDRTAAKAWTPTVTEILADVIQNKQWEDALEVFDMLKEQPFYKPKLGMYMKLLVLLGKSGQAERAHKLFDSMIQEGIEPNPEVYTALLATYCRSNLIDNAFSVLNKMKALPLCQPDVYTYSILIKACIEDGFRFELVDALLKEMIDRGIAPNTVTQNTLLSGYGKAGRFDMVEKLLSTMLESNTCKPDVWTMNTIITMFGSNGQIDSLEKWYVKFCSIGIKPDGRTFNILIHSYGRRRMYDKMTAVMDHMRKLAVRWTTATYNNIIEAFTDAGLVEQMEDTFDQMVASGTKPDTKTFCYLINGFGNVGLHSKIIKTVKLAEKLELATNSVYYNSLVSAFAKAGDLVEMERTLKSMMDRNHAPDKTTVAFMVEAFKKEGISDKIDWLYELLGFSL</sequence>
<protein>
    <submittedName>
        <fullName evidence="5">Putative Pentatricopeptide repeat-containing protein</fullName>
    </submittedName>
</protein>
<feature type="repeat" description="PPR" evidence="3">
    <location>
        <begin position="283"/>
        <end position="317"/>
    </location>
</feature>
<dbReference type="OMA" id="FENHNCK"/>
<feature type="compositionally biased region" description="Polar residues" evidence="4">
    <location>
        <begin position="1"/>
        <end position="20"/>
    </location>
</feature>
<feature type="compositionally biased region" description="Basic and acidic residues" evidence="4">
    <location>
        <begin position="58"/>
        <end position="67"/>
    </location>
</feature>
<feature type="repeat" description="PPR" evidence="3">
    <location>
        <begin position="140"/>
        <end position="174"/>
    </location>
</feature>
<comment type="caution">
    <text evidence="5">The sequence shown here is derived from an EMBL/GenBank/DDBJ whole genome shotgun (WGS) entry which is preliminary data.</text>
</comment>
<dbReference type="GO" id="GO:0003729">
    <property type="term" value="F:mRNA binding"/>
    <property type="evidence" value="ECO:0000318"/>
    <property type="project" value="GO_Central"/>
</dbReference>
<feature type="repeat" description="PPR" evidence="3">
    <location>
        <begin position="318"/>
        <end position="352"/>
    </location>
</feature>
<dbReference type="STRING" id="29655.A0A0K9P547"/>
<dbReference type="NCBIfam" id="TIGR00756">
    <property type="entry name" value="PPR"/>
    <property type="match status" value="7"/>
</dbReference>
<keyword evidence="6" id="KW-1185">Reference proteome</keyword>
<evidence type="ECO:0000256" key="4">
    <source>
        <dbReference type="SAM" id="MobiDB-lite"/>
    </source>
</evidence>
<feature type="repeat" description="PPR" evidence="3">
    <location>
        <begin position="211"/>
        <end position="246"/>
    </location>
</feature>
<feature type="repeat" description="PPR" evidence="3">
    <location>
        <begin position="353"/>
        <end position="387"/>
    </location>
</feature>
<dbReference type="PANTHER" id="PTHR47874">
    <property type="entry name" value="EXPRESSED PROTEIN"/>
    <property type="match status" value="1"/>
</dbReference>
<dbReference type="AlphaFoldDB" id="A0A0K9P547"/>
<keyword evidence="2" id="KW-0677">Repeat</keyword>